<sequence length="294" mass="33399">MRIFLIGILLWFGQNLYAQNMQGNVKDAEVGKPIEFASVYYKIKNSGVYTDLNGNFKFNQIPNDTLIISALGYKKIEIPSSDLSSFLKIKMEPLVFQLENVEFFNNVSRSIGNKKIDIGNLSRDKSTLISGIKGRTVALYVQPKNLKIGQITALKFGISSIQEALVKVHLFNVDPDTGEPGEEIFLEKNIIKVKNGQNKLHYKLENQKIFIDNNGVFVALEWLGNADFTQTSNITNPYYTSSKSKSAGQIYTRFMEKDWEQYLVSYTAANSKKEKKEGPGVYFHEPNFKITLKY</sequence>
<accession>A0ABU7H4K9</accession>
<dbReference type="Pfam" id="PF13715">
    <property type="entry name" value="CarbopepD_reg_2"/>
    <property type="match status" value="1"/>
</dbReference>
<reference evidence="1 2" key="1">
    <citation type="submission" date="2024-01" db="EMBL/GenBank/DDBJ databases">
        <title>Pedobacter sp. nov., isolated from oil-contaminated soil.</title>
        <authorList>
            <person name="Le N.T.T."/>
        </authorList>
    </citation>
    <scope>NUCLEOTIDE SEQUENCE [LARGE SCALE GENOMIC DNA]</scope>
    <source>
        <strain evidence="1 2">VNH31</strain>
    </source>
</reference>
<gene>
    <name evidence="1" type="ORF">VRU49_10895</name>
</gene>
<name>A0ABU7H4K9_9SPHI</name>
<keyword evidence="2" id="KW-1185">Reference proteome</keyword>
<organism evidence="1 2">
    <name type="scientific">Pedobacter flavus</name>
    <dbReference type="NCBI Taxonomy" id="3113906"/>
    <lineage>
        <taxon>Bacteria</taxon>
        <taxon>Pseudomonadati</taxon>
        <taxon>Bacteroidota</taxon>
        <taxon>Sphingobacteriia</taxon>
        <taxon>Sphingobacteriales</taxon>
        <taxon>Sphingobacteriaceae</taxon>
        <taxon>Pedobacter</taxon>
    </lineage>
</organism>
<protein>
    <submittedName>
        <fullName evidence="1">Carboxypeptidase-like regulatory domain-containing protein</fullName>
    </submittedName>
</protein>
<proteinExistence type="predicted"/>
<dbReference type="Proteomes" id="UP001337681">
    <property type="component" value="Unassembled WGS sequence"/>
</dbReference>
<dbReference type="InterPro" id="IPR008969">
    <property type="entry name" value="CarboxyPept-like_regulatory"/>
</dbReference>
<evidence type="ECO:0000313" key="2">
    <source>
        <dbReference type="Proteomes" id="UP001337681"/>
    </source>
</evidence>
<dbReference type="RefSeq" id="WP_330146814.1">
    <property type="nucleotide sequence ID" value="NZ_JAZDQU010000002.1"/>
</dbReference>
<dbReference type="SUPFAM" id="SSF49464">
    <property type="entry name" value="Carboxypeptidase regulatory domain-like"/>
    <property type="match status" value="1"/>
</dbReference>
<evidence type="ECO:0000313" key="1">
    <source>
        <dbReference type="EMBL" id="MEE1885923.1"/>
    </source>
</evidence>
<comment type="caution">
    <text evidence="1">The sequence shown here is derived from an EMBL/GenBank/DDBJ whole genome shotgun (WGS) entry which is preliminary data.</text>
</comment>
<dbReference type="EMBL" id="JAZDQU010000002">
    <property type="protein sequence ID" value="MEE1885923.1"/>
    <property type="molecule type" value="Genomic_DNA"/>
</dbReference>